<name>A0A8X6UND9_NEPPI</name>
<reference evidence="1" key="1">
    <citation type="submission" date="2020-08" db="EMBL/GenBank/DDBJ databases">
        <title>Multicomponent nature underlies the extraordinary mechanical properties of spider dragline silk.</title>
        <authorList>
            <person name="Kono N."/>
            <person name="Nakamura H."/>
            <person name="Mori M."/>
            <person name="Yoshida Y."/>
            <person name="Ohtoshi R."/>
            <person name="Malay A.D."/>
            <person name="Moran D.A.P."/>
            <person name="Tomita M."/>
            <person name="Numata K."/>
            <person name="Arakawa K."/>
        </authorList>
    </citation>
    <scope>NUCLEOTIDE SEQUENCE</scope>
</reference>
<evidence type="ECO:0000313" key="2">
    <source>
        <dbReference type="Proteomes" id="UP000887013"/>
    </source>
</evidence>
<comment type="caution">
    <text evidence="1">The sequence shown here is derived from an EMBL/GenBank/DDBJ whole genome shotgun (WGS) entry which is preliminary data.</text>
</comment>
<evidence type="ECO:0000313" key="1">
    <source>
        <dbReference type="EMBL" id="GFU62330.1"/>
    </source>
</evidence>
<gene>
    <name evidence="1" type="ORF">NPIL_593511</name>
</gene>
<proteinExistence type="predicted"/>
<feature type="non-terminal residue" evidence="1">
    <location>
        <position position="79"/>
    </location>
</feature>
<dbReference type="Proteomes" id="UP000887013">
    <property type="component" value="Unassembled WGS sequence"/>
</dbReference>
<sequence>VNDLAGSVVIGAYEDGKKAVERVLNGAAGLVGRLLGRTIEDIVFLRYRIAFGAFIIDDSWCSIPMTELHYQENISDKRN</sequence>
<organism evidence="1 2">
    <name type="scientific">Nephila pilipes</name>
    <name type="common">Giant wood spider</name>
    <name type="synonym">Nephila maculata</name>
    <dbReference type="NCBI Taxonomy" id="299642"/>
    <lineage>
        <taxon>Eukaryota</taxon>
        <taxon>Metazoa</taxon>
        <taxon>Ecdysozoa</taxon>
        <taxon>Arthropoda</taxon>
        <taxon>Chelicerata</taxon>
        <taxon>Arachnida</taxon>
        <taxon>Araneae</taxon>
        <taxon>Araneomorphae</taxon>
        <taxon>Entelegynae</taxon>
        <taxon>Araneoidea</taxon>
        <taxon>Nephilidae</taxon>
        <taxon>Nephila</taxon>
    </lineage>
</organism>
<accession>A0A8X6UND9</accession>
<keyword evidence="2" id="KW-1185">Reference proteome</keyword>
<dbReference type="AlphaFoldDB" id="A0A8X6UND9"/>
<protein>
    <submittedName>
        <fullName evidence="1">Uncharacterized protein</fullName>
    </submittedName>
</protein>
<dbReference type="EMBL" id="BMAW01041099">
    <property type="protein sequence ID" value="GFU62330.1"/>
    <property type="molecule type" value="Genomic_DNA"/>
</dbReference>